<comment type="caution">
    <text evidence="2">The sequence shown here is derived from an EMBL/GenBank/DDBJ whole genome shotgun (WGS) entry which is preliminary data.</text>
</comment>
<dbReference type="EMBL" id="RCNT01000006">
    <property type="protein sequence ID" value="RMA41770.1"/>
    <property type="molecule type" value="Genomic_DNA"/>
</dbReference>
<dbReference type="AlphaFoldDB" id="A0A3L9YFQ6"/>
<keyword evidence="3" id="KW-1185">Reference proteome</keyword>
<feature type="region of interest" description="Disordered" evidence="1">
    <location>
        <begin position="35"/>
        <end position="64"/>
    </location>
</feature>
<evidence type="ECO:0000313" key="2">
    <source>
        <dbReference type="EMBL" id="RMA41770.1"/>
    </source>
</evidence>
<dbReference type="Proteomes" id="UP000281343">
    <property type="component" value="Unassembled WGS sequence"/>
</dbReference>
<dbReference type="OrthoDB" id="7717972at2"/>
<reference evidence="2 3" key="1">
    <citation type="submission" date="2018-10" db="EMBL/GenBank/DDBJ databases">
        <authorList>
            <person name="Jung H.S."/>
            <person name="Jeon C.O."/>
        </authorList>
    </citation>
    <scope>NUCLEOTIDE SEQUENCE [LARGE SCALE GENOMIC DNA]</scope>
    <source>
        <strain evidence="2 3">MA-7-27</strain>
    </source>
</reference>
<name>A0A3L9YFQ6_9RHOB</name>
<accession>A0A3L9YFQ6</accession>
<evidence type="ECO:0000256" key="1">
    <source>
        <dbReference type="SAM" id="MobiDB-lite"/>
    </source>
</evidence>
<protein>
    <submittedName>
        <fullName evidence="2">Uncharacterized protein</fullName>
    </submittedName>
</protein>
<sequence length="131" mass="14240">MTERAADVSRADPGEVTGLLRQGPVAAVAAAMHDPQTMRSADRQPGLHGPGRMAEAAAHSRDDLRRHGRHAACVLRGGKYVIDPYSNEMVLELQQGIWPSTKLRAHVDNVTCTVISLSQLSEIRMTSTDRS</sequence>
<evidence type="ECO:0000313" key="3">
    <source>
        <dbReference type="Proteomes" id="UP000281343"/>
    </source>
</evidence>
<dbReference type="RefSeq" id="WP_121898484.1">
    <property type="nucleotide sequence ID" value="NZ_RCNT01000006.1"/>
</dbReference>
<organism evidence="2 3">
    <name type="scientific">Rhodophyticola porphyridii</name>
    <dbReference type="NCBI Taxonomy" id="1852017"/>
    <lineage>
        <taxon>Bacteria</taxon>
        <taxon>Pseudomonadati</taxon>
        <taxon>Pseudomonadota</taxon>
        <taxon>Alphaproteobacteria</taxon>
        <taxon>Rhodobacterales</taxon>
        <taxon>Roseobacteraceae</taxon>
        <taxon>Rhodophyticola</taxon>
    </lineage>
</organism>
<proteinExistence type="predicted"/>
<gene>
    <name evidence="2" type="ORF">D9R08_12980</name>
</gene>